<sequence length="95" mass="9886">MRRWGMVAAWLLAGPVGMALAAERPPPGASSCAGCHAEGAAMGAIDGRPETEIVEALAAYRSGERPASVMSRIAKGFSDEESRAIAAYLSRRGQP</sequence>
<evidence type="ECO:0000313" key="7">
    <source>
        <dbReference type="EMBL" id="MET3693542.1"/>
    </source>
</evidence>
<keyword evidence="3 4" id="KW-0408">Iron</keyword>
<reference evidence="7 8" key="1">
    <citation type="submission" date="2024-06" db="EMBL/GenBank/DDBJ databases">
        <title>Genomic Encyclopedia of Type Strains, Phase IV (KMG-IV): sequencing the most valuable type-strain genomes for metagenomic binning, comparative biology and taxonomic classification.</title>
        <authorList>
            <person name="Goeker M."/>
        </authorList>
    </citation>
    <scope>NUCLEOTIDE SEQUENCE [LARGE SCALE GENOMIC DNA]</scope>
    <source>
        <strain evidence="7 8">DSM 21331</strain>
    </source>
</reference>
<dbReference type="InterPro" id="IPR036909">
    <property type="entry name" value="Cyt_c-like_dom_sf"/>
</dbReference>
<gene>
    <name evidence="7" type="ORF">ABID43_003092</name>
</gene>
<dbReference type="Gene3D" id="1.10.760.10">
    <property type="entry name" value="Cytochrome c-like domain"/>
    <property type="match status" value="1"/>
</dbReference>
<evidence type="ECO:0000259" key="6">
    <source>
        <dbReference type="PROSITE" id="PS51007"/>
    </source>
</evidence>
<name>A0ABV2L6S6_9HYPH</name>
<keyword evidence="1 4" id="KW-0349">Heme</keyword>
<feature type="domain" description="Cytochrome c" evidence="6">
    <location>
        <begin position="12"/>
        <end position="93"/>
    </location>
</feature>
<evidence type="ECO:0000256" key="5">
    <source>
        <dbReference type="SAM" id="SignalP"/>
    </source>
</evidence>
<proteinExistence type="predicted"/>
<dbReference type="EMBL" id="JBEPMM010000008">
    <property type="protein sequence ID" value="MET3693542.1"/>
    <property type="molecule type" value="Genomic_DNA"/>
</dbReference>
<evidence type="ECO:0000256" key="2">
    <source>
        <dbReference type="ARBA" id="ARBA00022723"/>
    </source>
</evidence>
<dbReference type="InterPro" id="IPR009056">
    <property type="entry name" value="Cyt_c-like_dom"/>
</dbReference>
<evidence type="ECO:0000256" key="4">
    <source>
        <dbReference type="PROSITE-ProRule" id="PRU00433"/>
    </source>
</evidence>
<organism evidence="7 8">
    <name type="scientific">Methylobacterium goesingense</name>
    <dbReference type="NCBI Taxonomy" id="243690"/>
    <lineage>
        <taxon>Bacteria</taxon>
        <taxon>Pseudomonadati</taxon>
        <taxon>Pseudomonadota</taxon>
        <taxon>Alphaproteobacteria</taxon>
        <taxon>Hyphomicrobiales</taxon>
        <taxon>Methylobacteriaceae</taxon>
        <taxon>Methylobacterium</taxon>
    </lineage>
</organism>
<dbReference type="SUPFAM" id="SSF46626">
    <property type="entry name" value="Cytochrome c"/>
    <property type="match status" value="1"/>
</dbReference>
<comment type="caution">
    <text evidence="7">The sequence shown here is derived from an EMBL/GenBank/DDBJ whole genome shotgun (WGS) entry which is preliminary data.</text>
</comment>
<evidence type="ECO:0000256" key="3">
    <source>
        <dbReference type="ARBA" id="ARBA00023004"/>
    </source>
</evidence>
<dbReference type="Proteomes" id="UP001549145">
    <property type="component" value="Unassembled WGS sequence"/>
</dbReference>
<feature type="chain" id="PRO_5045335427" evidence="5">
    <location>
        <begin position="22"/>
        <end position="95"/>
    </location>
</feature>
<dbReference type="PROSITE" id="PS51007">
    <property type="entry name" value="CYTC"/>
    <property type="match status" value="1"/>
</dbReference>
<keyword evidence="2 4" id="KW-0479">Metal-binding</keyword>
<keyword evidence="5" id="KW-0732">Signal</keyword>
<evidence type="ECO:0000313" key="8">
    <source>
        <dbReference type="Proteomes" id="UP001549145"/>
    </source>
</evidence>
<evidence type="ECO:0000256" key="1">
    <source>
        <dbReference type="ARBA" id="ARBA00022617"/>
    </source>
</evidence>
<keyword evidence="8" id="KW-1185">Reference proteome</keyword>
<dbReference type="Pfam" id="PF13442">
    <property type="entry name" value="Cytochrome_CBB3"/>
    <property type="match status" value="1"/>
</dbReference>
<feature type="signal peptide" evidence="5">
    <location>
        <begin position="1"/>
        <end position="21"/>
    </location>
</feature>
<accession>A0ABV2L6S6</accession>
<protein>
    <submittedName>
        <fullName evidence="7">Cytochrome c553</fullName>
    </submittedName>
</protein>